<evidence type="ECO:0000313" key="1">
    <source>
        <dbReference type="EMBL" id="MBB4442232.1"/>
    </source>
</evidence>
<protein>
    <submittedName>
        <fullName evidence="1">Uncharacterized protein</fullName>
    </submittedName>
</protein>
<organism evidence="1 2">
    <name type="scientific">Rhizobium esperanzae</name>
    <dbReference type="NCBI Taxonomy" id="1967781"/>
    <lineage>
        <taxon>Bacteria</taxon>
        <taxon>Pseudomonadati</taxon>
        <taxon>Pseudomonadota</taxon>
        <taxon>Alphaproteobacteria</taxon>
        <taxon>Hyphomicrobiales</taxon>
        <taxon>Rhizobiaceae</taxon>
        <taxon>Rhizobium/Agrobacterium group</taxon>
        <taxon>Rhizobium</taxon>
    </lineage>
</organism>
<dbReference type="RefSeq" id="WP_184501200.1">
    <property type="nucleotide sequence ID" value="NZ_JACIHI010000015.1"/>
</dbReference>
<dbReference type="Proteomes" id="UP000533724">
    <property type="component" value="Unassembled WGS sequence"/>
</dbReference>
<comment type="caution">
    <text evidence="1">The sequence shown here is derived from an EMBL/GenBank/DDBJ whole genome shotgun (WGS) entry which is preliminary data.</text>
</comment>
<proteinExistence type="predicted"/>
<gene>
    <name evidence="1" type="ORF">GGE15_005525</name>
</gene>
<dbReference type="EMBL" id="JACIHI010000015">
    <property type="protein sequence ID" value="MBB4442232.1"/>
    <property type="molecule type" value="Genomic_DNA"/>
</dbReference>
<evidence type="ECO:0000313" key="2">
    <source>
        <dbReference type="Proteomes" id="UP000533724"/>
    </source>
</evidence>
<reference evidence="1 2" key="1">
    <citation type="submission" date="2020-08" db="EMBL/GenBank/DDBJ databases">
        <title>Genomic Encyclopedia of Type Strains, Phase IV (KMG-V): Genome sequencing to study the core and pangenomes of soil and plant-associated prokaryotes.</title>
        <authorList>
            <person name="Whitman W."/>
        </authorList>
    </citation>
    <scope>NUCLEOTIDE SEQUENCE [LARGE SCALE GENOMIC DNA]</scope>
    <source>
        <strain evidence="1 2">SEMIA 414</strain>
    </source>
</reference>
<name>A0A7W6US40_9HYPH</name>
<sequence>MSTILISLLRNIETFEHIRVAVCAAREYERELSVKPADVATCNGAGTAAIVL</sequence>
<accession>A0A7W6US40</accession>
<dbReference type="AlphaFoldDB" id="A0A7W6US40"/>